<feature type="transmembrane region" description="Helical" evidence="2">
    <location>
        <begin position="115"/>
        <end position="138"/>
    </location>
</feature>
<dbReference type="PANTHER" id="PTHR42910">
    <property type="entry name" value="TRANSPORTER SCO4007-RELATED"/>
    <property type="match status" value="1"/>
</dbReference>
<evidence type="ECO:0000259" key="3">
    <source>
        <dbReference type="PROSITE" id="PS50850"/>
    </source>
</evidence>
<dbReference type="CDD" id="cd17324">
    <property type="entry name" value="MFS_NepI_like"/>
    <property type="match status" value="1"/>
</dbReference>
<proteinExistence type="predicted"/>
<dbReference type="EMBL" id="KI925458">
    <property type="protein sequence ID" value="ETW82286.1"/>
    <property type="molecule type" value="Genomic_DNA"/>
</dbReference>
<evidence type="ECO:0000313" key="5">
    <source>
        <dbReference type="Proteomes" id="UP000030671"/>
    </source>
</evidence>
<feature type="transmembrane region" description="Helical" evidence="2">
    <location>
        <begin position="303"/>
        <end position="330"/>
    </location>
</feature>
<dbReference type="Gene3D" id="1.20.1250.20">
    <property type="entry name" value="MFS general substrate transporter like domains"/>
    <property type="match status" value="1"/>
</dbReference>
<dbReference type="Proteomes" id="UP000030671">
    <property type="component" value="Unassembled WGS sequence"/>
</dbReference>
<dbReference type="OrthoDB" id="2105912at2759"/>
<feature type="transmembrane region" description="Helical" evidence="2">
    <location>
        <begin position="150"/>
        <end position="174"/>
    </location>
</feature>
<dbReference type="InterPro" id="IPR011701">
    <property type="entry name" value="MFS"/>
</dbReference>
<dbReference type="InParanoid" id="W4KB68"/>
<dbReference type="AlphaFoldDB" id="W4KB68"/>
<keyword evidence="2" id="KW-0472">Membrane</keyword>
<dbReference type="Pfam" id="PF07690">
    <property type="entry name" value="MFS_1"/>
    <property type="match status" value="1"/>
</dbReference>
<dbReference type="RefSeq" id="XP_009545793.1">
    <property type="nucleotide sequence ID" value="XM_009547498.1"/>
</dbReference>
<keyword evidence="2" id="KW-1133">Transmembrane helix</keyword>
<dbReference type="PROSITE" id="PS50850">
    <property type="entry name" value="MFS"/>
    <property type="match status" value="1"/>
</dbReference>
<keyword evidence="2" id="KW-0812">Transmembrane</keyword>
<evidence type="ECO:0000256" key="2">
    <source>
        <dbReference type="SAM" id="Phobius"/>
    </source>
</evidence>
<organism evidence="4 5">
    <name type="scientific">Heterobasidion irregulare (strain TC 32-1)</name>
    <dbReference type="NCBI Taxonomy" id="747525"/>
    <lineage>
        <taxon>Eukaryota</taxon>
        <taxon>Fungi</taxon>
        <taxon>Dikarya</taxon>
        <taxon>Basidiomycota</taxon>
        <taxon>Agaricomycotina</taxon>
        <taxon>Agaricomycetes</taxon>
        <taxon>Russulales</taxon>
        <taxon>Bondarzewiaceae</taxon>
        <taxon>Heterobasidion</taxon>
        <taxon>Heterobasidion annosum species complex</taxon>
    </lineage>
</organism>
<gene>
    <name evidence="4" type="ORF">HETIRDRAFT_44856</name>
</gene>
<dbReference type="KEGG" id="hir:HETIRDRAFT_44856"/>
<keyword evidence="5" id="KW-1185">Reference proteome</keyword>
<dbReference type="InterPro" id="IPR036259">
    <property type="entry name" value="MFS_trans_sf"/>
</dbReference>
<sequence length="465" mass="49091">MDFYFLPIPPWLRYDSAKLIQFGILLNLVFAVASTFTAANLYYCQPLLIQLSDSFGVSHSEVSRVPTLIQAGYATGLLLISPTGDLVRRRPLLLLLVASSTLLTLGLALTRSFSAFAALSFLTGLASVAPQVLIPLAADLAPPHRRAQAIATVFSGLLVGVLLARVLAGVIAQFTTWHAVYYLAAGAQAAVLVALWAALPDCPRKDAGVGYFGVLASTVRLAVTEPRLVQACIVMLASSACFANFWVTLTFLLGGPPYNFSTLGIGLFGLVGLFGAALGPLVGRTIDAVVPWHATLAATMGLLAMHAIYTGAAGVHIAAVVVVCLGLDLADQVQQVSLTTAVFAISHAMRARLNAVLILSIFVGQVMGTAVGTRVFVRYGWRAAAALSLGWTALQVGMLLARGPHCARYTWVGYEGGWAWRRDAGADSRVGVSTRAETDRERKAEAEVVEAGADVEKGDLKAPAV</sequence>
<feature type="transmembrane region" description="Helical" evidence="2">
    <location>
        <begin position="92"/>
        <end position="109"/>
    </location>
</feature>
<feature type="transmembrane region" description="Helical" evidence="2">
    <location>
        <begin position="20"/>
        <end position="43"/>
    </location>
</feature>
<protein>
    <submittedName>
        <fullName evidence="4">Major facilitator superfamily</fullName>
    </submittedName>
</protein>
<dbReference type="GO" id="GO:0016020">
    <property type="term" value="C:membrane"/>
    <property type="evidence" value="ECO:0007669"/>
    <property type="project" value="UniProtKB-SubCell"/>
</dbReference>
<evidence type="ECO:0000313" key="4">
    <source>
        <dbReference type="EMBL" id="ETW82286.1"/>
    </source>
</evidence>
<accession>W4KB68</accession>
<dbReference type="SUPFAM" id="SSF103473">
    <property type="entry name" value="MFS general substrate transporter"/>
    <property type="match status" value="1"/>
</dbReference>
<feature type="transmembrane region" description="Helical" evidence="2">
    <location>
        <begin position="180"/>
        <end position="199"/>
    </location>
</feature>
<comment type="subcellular location">
    <subcellularLocation>
        <location evidence="1">Membrane</location>
        <topology evidence="1">Multi-pass membrane protein</topology>
    </subcellularLocation>
</comment>
<feature type="transmembrane region" description="Helical" evidence="2">
    <location>
        <begin position="228"/>
        <end position="253"/>
    </location>
</feature>
<dbReference type="HOGENOM" id="CLU_001265_23_3_1"/>
<dbReference type="PANTHER" id="PTHR42910:SF1">
    <property type="entry name" value="MAJOR FACILITATOR SUPERFAMILY (MFS) PROFILE DOMAIN-CONTAINING PROTEIN"/>
    <property type="match status" value="1"/>
</dbReference>
<feature type="transmembrane region" description="Helical" evidence="2">
    <location>
        <begin position="351"/>
        <end position="373"/>
    </location>
</feature>
<feature type="domain" description="Major facilitator superfamily (MFS) profile" evidence="3">
    <location>
        <begin position="26"/>
        <end position="465"/>
    </location>
</feature>
<dbReference type="InterPro" id="IPR020846">
    <property type="entry name" value="MFS_dom"/>
</dbReference>
<dbReference type="GeneID" id="20675875"/>
<reference evidence="4 5" key="1">
    <citation type="journal article" date="2012" name="New Phytol.">
        <title>Insight into trade-off between wood decay and parasitism from the genome of a fungal forest pathogen.</title>
        <authorList>
            <person name="Olson A."/>
            <person name="Aerts A."/>
            <person name="Asiegbu F."/>
            <person name="Belbahri L."/>
            <person name="Bouzid O."/>
            <person name="Broberg A."/>
            <person name="Canback B."/>
            <person name="Coutinho P.M."/>
            <person name="Cullen D."/>
            <person name="Dalman K."/>
            <person name="Deflorio G."/>
            <person name="van Diepen L.T."/>
            <person name="Dunand C."/>
            <person name="Duplessis S."/>
            <person name="Durling M."/>
            <person name="Gonthier P."/>
            <person name="Grimwood J."/>
            <person name="Fossdal C.G."/>
            <person name="Hansson D."/>
            <person name="Henrissat B."/>
            <person name="Hietala A."/>
            <person name="Himmelstrand K."/>
            <person name="Hoffmeister D."/>
            <person name="Hogberg N."/>
            <person name="James T.Y."/>
            <person name="Karlsson M."/>
            <person name="Kohler A."/>
            <person name="Kues U."/>
            <person name="Lee Y.H."/>
            <person name="Lin Y.C."/>
            <person name="Lind M."/>
            <person name="Lindquist E."/>
            <person name="Lombard V."/>
            <person name="Lucas S."/>
            <person name="Lunden K."/>
            <person name="Morin E."/>
            <person name="Murat C."/>
            <person name="Park J."/>
            <person name="Raffaello T."/>
            <person name="Rouze P."/>
            <person name="Salamov A."/>
            <person name="Schmutz J."/>
            <person name="Solheim H."/>
            <person name="Stahlberg J."/>
            <person name="Velez H."/>
            <person name="de Vries R.P."/>
            <person name="Wiebenga A."/>
            <person name="Woodward S."/>
            <person name="Yakovlev I."/>
            <person name="Garbelotto M."/>
            <person name="Martin F."/>
            <person name="Grigoriev I.V."/>
            <person name="Stenlid J."/>
        </authorList>
    </citation>
    <scope>NUCLEOTIDE SEQUENCE [LARGE SCALE GENOMIC DNA]</scope>
    <source>
        <strain evidence="4 5">TC 32-1</strain>
    </source>
</reference>
<dbReference type="GO" id="GO:0022857">
    <property type="term" value="F:transmembrane transporter activity"/>
    <property type="evidence" value="ECO:0007669"/>
    <property type="project" value="InterPro"/>
</dbReference>
<name>W4KB68_HETIT</name>
<evidence type="ECO:0000256" key="1">
    <source>
        <dbReference type="ARBA" id="ARBA00004141"/>
    </source>
</evidence>
<dbReference type="eggNOG" id="ENOG502QUXC">
    <property type="taxonomic scope" value="Eukaryota"/>
</dbReference>
<feature type="transmembrane region" description="Helical" evidence="2">
    <location>
        <begin position="260"/>
        <end position="283"/>
    </location>
</feature>